<evidence type="ECO:0000256" key="2">
    <source>
        <dbReference type="ARBA" id="ARBA00022833"/>
    </source>
</evidence>
<dbReference type="OMA" id="CITERAK"/>
<dbReference type="InterPro" id="IPR037688">
    <property type="entry name" value="ZBBX"/>
</dbReference>
<gene>
    <name evidence="5" type="ORF">chiPu_0006582</name>
</gene>
<name>A0A401SCT1_CHIPU</name>
<feature type="domain" description="B box-type" evidence="4">
    <location>
        <begin position="114"/>
        <end position="160"/>
    </location>
</feature>
<dbReference type="PROSITE" id="PS50119">
    <property type="entry name" value="ZF_BBOX"/>
    <property type="match status" value="1"/>
</dbReference>
<protein>
    <recommendedName>
        <fullName evidence="4">B box-type domain-containing protein</fullName>
    </recommendedName>
</protein>
<keyword evidence="1 3" id="KW-0479">Metal-binding</keyword>
<dbReference type="InterPro" id="IPR000315">
    <property type="entry name" value="Znf_B-box"/>
</dbReference>
<evidence type="ECO:0000259" key="4">
    <source>
        <dbReference type="PROSITE" id="PS50119"/>
    </source>
</evidence>
<dbReference type="PANTHER" id="PTHR28634:SF1">
    <property type="entry name" value="ZINC FINGER B-BOX DOMAIN-CONTAINING PROTEIN 1"/>
    <property type="match status" value="1"/>
</dbReference>
<sequence>MDERRIFYFFHIQLSEKTRNLHFNIVLKARNLRELRLETLQLELDSDVMEQRLQQLRQTMRKEKEERDNPLKFMFILSQITSGKTKIRILKDHPEEPRKHAIIDAVSETENLKVKGKLCGQCEIRSPVLVCVECGEDYCSSCFAKFHQKGALKLHRFSPFQAEEHASSNSLHLVNQFKKQIESDPPVNTKQFLKKHFSLRKSSSQMATQQHAEVLNIEQEDGESTICEQSIRADHLNSNSLLNGTFDEEQSLQSFQEALKEWKERKPSEAHWSPKMFSVSTGTSHVQDNLQSPKPPVEIHFKEHNMSYLEKLLLKKYRRCPEEIEEHENCIALFKVNEPSEDTEEIQSVLRIIELEETDNGIYEEASSYLVEEADGNEQENRPRIYGSFCETINSSLKQENITISRNIDTSPFQASNQIDSSAFSCTCTVEENQQLSLNDMDGNLMAEQRTHKDSSMDQKDSITNSKTSLPQIGLMKENHCGGTTDTVSPDCAQKISSVSNIAVEDSVSTLNVAEEFDHNLQIDNLEESKNISLTVKPSDELLKIAHCQDIDVGQYLGLEGFFTLQMDPAQIATEPFPRRVINDNKQMSETLIKENGDWRPHSSLHKYADNSIVNDVIDDIQSTPSSREGGKCDTSSACVLSTSAGQAFVKDHPFLQRDAVHSQFVLDSLAGGFDEGQIDDEGEDTEDKQNVLLLF</sequence>
<dbReference type="OrthoDB" id="6226111at2759"/>
<dbReference type="GO" id="GO:0008270">
    <property type="term" value="F:zinc ion binding"/>
    <property type="evidence" value="ECO:0007669"/>
    <property type="project" value="UniProtKB-KW"/>
</dbReference>
<keyword evidence="1 3" id="KW-0863">Zinc-finger</keyword>
<proteinExistence type="predicted"/>
<comment type="caution">
    <text evidence="5">The sequence shown here is derived from an EMBL/GenBank/DDBJ whole genome shotgun (WGS) entry which is preliminary data.</text>
</comment>
<accession>A0A401SCT1</accession>
<reference evidence="5 6" key="1">
    <citation type="journal article" date="2018" name="Nat. Ecol. Evol.">
        <title>Shark genomes provide insights into elasmobranch evolution and the origin of vertebrates.</title>
        <authorList>
            <person name="Hara Y"/>
            <person name="Yamaguchi K"/>
            <person name="Onimaru K"/>
            <person name="Kadota M"/>
            <person name="Koyanagi M"/>
            <person name="Keeley SD"/>
            <person name="Tatsumi K"/>
            <person name="Tanaka K"/>
            <person name="Motone F"/>
            <person name="Kageyama Y"/>
            <person name="Nozu R"/>
            <person name="Adachi N"/>
            <person name="Nishimura O"/>
            <person name="Nakagawa R"/>
            <person name="Tanegashima C"/>
            <person name="Kiyatake I"/>
            <person name="Matsumoto R"/>
            <person name="Murakumo K"/>
            <person name="Nishida K"/>
            <person name="Terakita A"/>
            <person name="Kuratani S"/>
            <person name="Sato K"/>
            <person name="Hyodo S Kuraku.S."/>
        </authorList>
    </citation>
    <scope>NUCLEOTIDE SEQUENCE [LARGE SCALE GENOMIC DNA]</scope>
</reference>
<dbReference type="CDD" id="cd19818">
    <property type="entry name" value="Bbox1_ZBBX"/>
    <property type="match status" value="1"/>
</dbReference>
<evidence type="ECO:0000256" key="1">
    <source>
        <dbReference type="ARBA" id="ARBA00022771"/>
    </source>
</evidence>
<dbReference type="Proteomes" id="UP000287033">
    <property type="component" value="Unassembled WGS sequence"/>
</dbReference>
<keyword evidence="6" id="KW-1185">Reference proteome</keyword>
<dbReference type="EMBL" id="BEZZ01000193">
    <property type="protein sequence ID" value="GCC28154.1"/>
    <property type="molecule type" value="Genomic_DNA"/>
</dbReference>
<evidence type="ECO:0000256" key="3">
    <source>
        <dbReference type="PROSITE-ProRule" id="PRU00024"/>
    </source>
</evidence>
<dbReference type="Gene3D" id="4.10.830.40">
    <property type="match status" value="1"/>
</dbReference>
<keyword evidence="2" id="KW-0862">Zinc</keyword>
<dbReference type="PANTHER" id="PTHR28634">
    <property type="entry name" value="ZINC FINGER B-BOX DOMAIN-CONTAINING PROTEIN 1"/>
    <property type="match status" value="1"/>
</dbReference>
<dbReference type="AlphaFoldDB" id="A0A401SCT1"/>
<dbReference type="Pfam" id="PF22586">
    <property type="entry name" value="ANCHR-like_BBOX"/>
    <property type="match status" value="1"/>
</dbReference>
<evidence type="ECO:0000313" key="6">
    <source>
        <dbReference type="Proteomes" id="UP000287033"/>
    </source>
</evidence>
<evidence type="ECO:0000313" key="5">
    <source>
        <dbReference type="EMBL" id="GCC28154.1"/>
    </source>
</evidence>
<organism evidence="5 6">
    <name type="scientific">Chiloscyllium punctatum</name>
    <name type="common">Brownbanded bambooshark</name>
    <name type="synonym">Hemiscyllium punctatum</name>
    <dbReference type="NCBI Taxonomy" id="137246"/>
    <lineage>
        <taxon>Eukaryota</taxon>
        <taxon>Metazoa</taxon>
        <taxon>Chordata</taxon>
        <taxon>Craniata</taxon>
        <taxon>Vertebrata</taxon>
        <taxon>Chondrichthyes</taxon>
        <taxon>Elasmobranchii</taxon>
        <taxon>Galeomorphii</taxon>
        <taxon>Galeoidea</taxon>
        <taxon>Orectolobiformes</taxon>
        <taxon>Hemiscylliidae</taxon>
        <taxon>Chiloscyllium</taxon>
    </lineage>
</organism>